<gene>
    <name evidence="2" type="ORF">THOM_3266</name>
</gene>
<dbReference type="InParanoid" id="L7JS03"/>
<dbReference type="AlphaFoldDB" id="L7JS03"/>
<dbReference type="OrthoDB" id="10379493at2759"/>
<feature type="chain" id="PRO_5003979088" evidence="1">
    <location>
        <begin position="27"/>
        <end position="146"/>
    </location>
</feature>
<keyword evidence="1" id="KW-0732">Signal</keyword>
<evidence type="ECO:0000313" key="3">
    <source>
        <dbReference type="Proteomes" id="UP000011185"/>
    </source>
</evidence>
<keyword evidence="3" id="KW-1185">Reference proteome</keyword>
<dbReference type="VEuPathDB" id="MicrosporidiaDB:THOM_3266"/>
<reference evidence="2 3" key="1">
    <citation type="journal article" date="2012" name="PLoS Pathog.">
        <title>The genome of the obligate intracellular parasite Trachipleistophora hominis: new insights into microsporidian genome dynamics and reductive evolution.</title>
        <authorList>
            <person name="Heinz E."/>
            <person name="Williams T.A."/>
            <person name="Nakjang S."/>
            <person name="Noel C.J."/>
            <person name="Swan D.C."/>
            <person name="Goldberg A.V."/>
            <person name="Harris S.R."/>
            <person name="Weinmaier T."/>
            <person name="Markert S."/>
            <person name="Becher D."/>
            <person name="Bernhardt J."/>
            <person name="Dagan T."/>
            <person name="Hacker C."/>
            <person name="Lucocq J.M."/>
            <person name="Schweder T."/>
            <person name="Rattei T."/>
            <person name="Hall N."/>
            <person name="Hirt R.P."/>
            <person name="Embley T.M."/>
        </authorList>
    </citation>
    <scope>NUCLEOTIDE SEQUENCE [LARGE SCALE GENOMIC DNA]</scope>
</reference>
<name>L7JS03_TRAHO</name>
<dbReference type="Proteomes" id="UP000011185">
    <property type="component" value="Unassembled WGS sequence"/>
</dbReference>
<protein>
    <submittedName>
        <fullName evidence="2">Uncharacterized protein</fullName>
    </submittedName>
</protein>
<proteinExistence type="predicted"/>
<sequence>VSRCTCLYLIRTILLIISNSCEPCMADQFNKIFFKKLAHIFDKYKNKDDTFDEGIDIINCNSSELDEMCGVKTLQKNNKHELYTSAKKTANEYEFAQDYEDIHFSRINRRIGKVIVREKACSFSNVYERRCVNNFDDVFNSVFRKL</sequence>
<feature type="non-terminal residue" evidence="2">
    <location>
        <position position="1"/>
    </location>
</feature>
<organism evidence="2 3">
    <name type="scientific">Trachipleistophora hominis</name>
    <name type="common">Microsporidian parasite</name>
    <dbReference type="NCBI Taxonomy" id="72359"/>
    <lineage>
        <taxon>Eukaryota</taxon>
        <taxon>Fungi</taxon>
        <taxon>Fungi incertae sedis</taxon>
        <taxon>Microsporidia</taxon>
        <taxon>Pleistophoridae</taxon>
        <taxon>Trachipleistophora</taxon>
    </lineage>
</organism>
<dbReference type="HOGENOM" id="CLU_1994340_0_0_1"/>
<accession>L7JS03</accession>
<dbReference type="EMBL" id="JH994102">
    <property type="protein sequence ID" value="ELQ73826.1"/>
    <property type="molecule type" value="Genomic_DNA"/>
</dbReference>
<dbReference type="OMA" id="KKLAHIF"/>
<evidence type="ECO:0000313" key="2">
    <source>
        <dbReference type="EMBL" id="ELQ73826.1"/>
    </source>
</evidence>
<feature type="signal peptide" evidence="1">
    <location>
        <begin position="1"/>
        <end position="26"/>
    </location>
</feature>
<evidence type="ECO:0000256" key="1">
    <source>
        <dbReference type="SAM" id="SignalP"/>
    </source>
</evidence>